<feature type="domain" description="Transposase MuDR plant" evidence="2">
    <location>
        <begin position="262"/>
        <end position="295"/>
    </location>
</feature>
<accession>A0AAV6K7M6</accession>
<dbReference type="Pfam" id="PF03108">
    <property type="entry name" value="DBD_Tnp_Mut"/>
    <property type="match status" value="1"/>
</dbReference>
<evidence type="ECO:0000256" key="1">
    <source>
        <dbReference type="SAM" id="MobiDB-lite"/>
    </source>
</evidence>
<dbReference type="InterPro" id="IPR004332">
    <property type="entry name" value="Transposase_MuDR"/>
</dbReference>
<dbReference type="EMBL" id="JACTNZ010000005">
    <property type="protein sequence ID" value="KAG5548458.1"/>
    <property type="molecule type" value="Genomic_DNA"/>
</dbReference>
<dbReference type="PANTHER" id="PTHR31973">
    <property type="entry name" value="POLYPROTEIN, PUTATIVE-RELATED"/>
    <property type="match status" value="1"/>
</dbReference>
<comment type="caution">
    <text evidence="3">The sequence shown here is derived from an EMBL/GenBank/DDBJ whole genome shotgun (WGS) entry which is preliminary data.</text>
</comment>
<evidence type="ECO:0000313" key="4">
    <source>
        <dbReference type="Proteomes" id="UP000823749"/>
    </source>
</evidence>
<evidence type="ECO:0000313" key="3">
    <source>
        <dbReference type="EMBL" id="KAG5548458.1"/>
    </source>
</evidence>
<sequence>MDALYFGIAVYFRGYVSRIKNVNPGRYTYVDLLDDVAEKSLSTIPCGNGCTITLRSKIPESNETMVVSCDLDVLDMFRFNSRTCQIELIVDEGEDGGTLEVGGQEVVRNDARAHDVIDLSDNVVEGLTSEAHNVQRIENVGEGSTVDQFKSVKKRNNVTRREHDDYLASLDSDEDGSLSGRSEHSDEDFINDSDQSEHSDEDYSFSFANEDSGSSTDGFSSYESDNEDGRDSSDEEGKEGKLMLILPNLGKSFMLMVKMGRVKNEKSRVTCHCAALGCPWRIHASPLPDVTTYKIRTYHGEHTCISSTKIPEAISKWICKKMLRCLRANPKMTLESMQVEVQHKYGIEASLTQLYRARRKALVEIEGNHAKSYSLLPAYAYEVLKSNPGSLVKIKGEMLTPTSTPMFQRFFIAFDAMITGFKSGCRPFIGLDGCHLKGPYGGILLAAVGLDGNNGLFPIAIAIMEMEGSES</sequence>
<dbReference type="Proteomes" id="UP000823749">
    <property type="component" value="Chromosome 5"/>
</dbReference>
<feature type="compositionally biased region" description="Polar residues" evidence="1">
    <location>
        <begin position="206"/>
        <end position="223"/>
    </location>
</feature>
<dbReference type="PANTHER" id="PTHR31973:SF187">
    <property type="entry name" value="MUTATOR TRANSPOSASE MUDRA PROTEIN"/>
    <property type="match status" value="1"/>
</dbReference>
<proteinExistence type="predicted"/>
<gene>
    <name evidence="3" type="ORF">RHGRI_013966</name>
</gene>
<keyword evidence="4" id="KW-1185">Reference proteome</keyword>
<dbReference type="AlphaFoldDB" id="A0AAV6K7M6"/>
<organism evidence="3 4">
    <name type="scientific">Rhododendron griersonianum</name>
    <dbReference type="NCBI Taxonomy" id="479676"/>
    <lineage>
        <taxon>Eukaryota</taxon>
        <taxon>Viridiplantae</taxon>
        <taxon>Streptophyta</taxon>
        <taxon>Embryophyta</taxon>
        <taxon>Tracheophyta</taxon>
        <taxon>Spermatophyta</taxon>
        <taxon>Magnoliopsida</taxon>
        <taxon>eudicotyledons</taxon>
        <taxon>Gunneridae</taxon>
        <taxon>Pentapetalae</taxon>
        <taxon>asterids</taxon>
        <taxon>Ericales</taxon>
        <taxon>Ericaceae</taxon>
        <taxon>Ericoideae</taxon>
        <taxon>Rhodoreae</taxon>
        <taxon>Rhododendron</taxon>
    </lineage>
</organism>
<reference evidence="3" key="1">
    <citation type="submission" date="2020-08" db="EMBL/GenBank/DDBJ databases">
        <title>Plant Genome Project.</title>
        <authorList>
            <person name="Zhang R.-G."/>
        </authorList>
    </citation>
    <scope>NUCLEOTIDE SEQUENCE</scope>
    <source>
        <strain evidence="3">WSP0</strain>
        <tissue evidence="3">Leaf</tissue>
    </source>
</reference>
<name>A0AAV6K7M6_9ERIC</name>
<evidence type="ECO:0000259" key="2">
    <source>
        <dbReference type="Pfam" id="PF03108"/>
    </source>
</evidence>
<protein>
    <recommendedName>
        <fullName evidence="2">Transposase MuDR plant domain-containing protein</fullName>
    </recommendedName>
</protein>
<feature type="region of interest" description="Disordered" evidence="1">
    <location>
        <begin position="163"/>
        <end position="241"/>
    </location>
</feature>